<sequence length="503" mass="56870">MPLGISMIADYGSKLQNIFQAITSNSNESDVEQKVIVPLLRILGYSSEDWQSQVVVLQSKLDFLVGQPDSALIKPAYLVIEVKAPNKNIARSVWQINNYIRRTGAVLGLLTNGYEFRIFYNYEEKITTICEYSQIMLVNENSFFYRILSKNTYLAFNASLYKNQQKVRLNFLNLISKAVEQEDMLRLFHKGKISPTQIQEPSEKKPLIPETTEERKAMIITVFNNKGGVGKTTTTINLAAALNKLGKRVLLIDIDAQANLTMGLGIDPLDDVEQQGKKDITHLLTEPRTSVEDTVIHKQWDDVELDIIPSHIRLSDMEATLVNTPDIDRVLEKKLRKYRNQYDYVLIDPPPSFGKANTISLMASSGVLIPTQLAPYPIRALEYVIKRAFAVEETKDEILPILGIAVSMYNRAAPKIAENMKQQISEVIAKVSNGKNVELFPQDTWIPNLSIVANTPNKGYPLCFAEFDRELSSKDKESAQDSFICYTQLAKHLVSVTKHKHQE</sequence>
<dbReference type="Pfam" id="PF13614">
    <property type="entry name" value="AAA_31"/>
    <property type="match status" value="1"/>
</dbReference>
<dbReference type="KEGG" id="acy:Anacy_3618"/>
<protein>
    <submittedName>
        <fullName evidence="3">Cobyrinic acid ac-diamide synthase</fullName>
    </submittedName>
</protein>
<dbReference type="OrthoDB" id="9815116at2"/>
<dbReference type="HOGENOM" id="CLU_541670_0_0_3"/>
<accession>K9ZII5</accession>
<dbReference type="Pfam" id="PF13588">
    <property type="entry name" value="HSDR_N_2"/>
    <property type="match status" value="1"/>
</dbReference>
<dbReference type="RefSeq" id="WP_015215633.1">
    <property type="nucleotide sequence ID" value="NC_019771.1"/>
</dbReference>
<evidence type="ECO:0000313" key="4">
    <source>
        <dbReference type="Proteomes" id="UP000010474"/>
    </source>
</evidence>
<dbReference type="InterPro" id="IPR027417">
    <property type="entry name" value="P-loop_NTPase"/>
</dbReference>
<dbReference type="InterPro" id="IPR025669">
    <property type="entry name" value="AAA_dom"/>
</dbReference>
<dbReference type="PANTHER" id="PTHR13696">
    <property type="entry name" value="P-LOOP CONTAINING NUCLEOSIDE TRIPHOSPHATE HYDROLASE"/>
    <property type="match status" value="1"/>
</dbReference>
<dbReference type="PATRIC" id="fig|272123.3.peg.3935"/>
<proteinExistence type="predicted"/>
<dbReference type="PANTHER" id="PTHR13696:SF99">
    <property type="entry name" value="COBYRINIC ACID AC-DIAMIDE SYNTHASE"/>
    <property type="match status" value="1"/>
</dbReference>
<name>K9ZII5_ANACC</name>
<evidence type="ECO:0000313" key="3">
    <source>
        <dbReference type="EMBL" id="AFZ59011.1"/>
    </source>
</evidence>
<dbReference type="InterPro" id="IPR050678">
    <property type="entry name" value="DNA_Partitioning_ATPase"/>
</dbReference>
<dbReference type="AlphaFoldDB" id="K9ZII5"/>
<dbReference type="Proteomes" id="UP000010474">
    <property type="component" value="Chromosome"/>
</dbReference>
<dbReference type="STRING" id="272123.Anacy_3618"/>
<keyword evidence="4" id="KW-1185">Reference proteome</keyword>
<feature type="domain" description="Type I restriction enzyme R protein N-terminal" evidence="1">
    <location>
        <begin position="28"/>
        <end position="123"/>
    </location>
</feature>
<dbReference type="Gene3D" id="3.40.50.300">
    <property type="entry name" value="P-loop containing nucleotide triphosphate hydrolases"/>
    <property type="match status" value="1"/>
</dbReference>
<reference evidence="4" key="1">
    <citation type="journal article" date="2013" name="Proc. Natl. Acad. Sci. U.S.A.">
        <title>Improving the coverage of the cyanobacterial phylum using diversity-driven genome sequencing.</title>
        <authorList>
            <person name="Shih P.M."/>
            <person name="Wu D."/>
            <person name="Latifi A."/>
            <person name="Axen S.D."/>
            <person name="Fewer D.P."/>
            <person name="Talla E."/>
            <person name="Calteau A."/>
            <person name="Cai F."/>
            <person name="Tandeau de Marsac N."/>
            <person name="Rippka R."/>
            <person name="Herdman M."/>
            <person name="Sivonen K."/>
            <person name="Coursin T."/>
            <person name="Laurent T."/>
            <person name="Goodwin L."/>
            <person name="Nolan M."/>
            <person name="Davenport K.W."/>
            <person name="Han C.S."/>
            <person name="Rubin E.M."/>
            <person name="Eisen J.A."/>
            <person name="Woyke T."/>
            <person name="Gugger M."/>
            <person name="Kerfeld C.A."/>
        </authorList>
    </citation>
    <scope>NUCLEOTIDE SEQUENCE [LARGE SCALE GENOMIC DNA]</scope>
    <source>
        <strain evidence="4">ATCC 27899 / PCC 7122</strain>
    </source>
</reference>
<dbReference type="CDD" id="cd02042">
    <property type="entry name" value="ParAB_family"/>
    <property type="match status" value="1"/>
</dbReference>
<evidence type="ECO:0000259" key="2">
    <source>
        <dbReference type="Pfam" id="PF13614"/>
    </source>
</evidence>
<gene>
    <name evidence="3" type="ordered locus">Anacy_3618</name>
</gene>
<dbReference type="InterPro" id="IPR029464">
    <property type="entry name" value="HSDR_N"/>
</dbReference>
<dbReference type="eggNOG" id="COG1192">
    <property type="taxonomic scope" value="Bacteria"/>
</dbReference>
<organism evidence="3 4">
    <name type="scientific">Anabaena cylindrica (strain ATCC 27899 / PCC 7122)</name>
    <dbReference type="NCBI Taxonomy" id="272123"/>
    <lineage>
        <taxon>Bacteria</taxon>
        <taxon>Bacillati</taxon>
        <taxon>Cyanobacteriota</taxon>
        <taxon>Cyanophyceae</taxon>
        <taxon>Nostocales</taxon>
        <taxon>Nostocaceae</taxon>
        <taxon>Anabaena</taxon>
    </lineage>
</organism>
<dbReference type="SUPFAM" id="SSF52540">
    <property type="entry name" value="P-loop containing nucleoside triphosphate hydrolases"/>
    <property type="match status" value="1"/>
</dbReference>
<dbReference type="eggNOG" id="COG2810">
    <property type="taxonomic scope" value="Bacteria"/>
</dbReference>
<dbReference type="EMBL" id="CP003659">
    <property type="protein sequence ID" value="AFZ59011.1"/>
    <property type="molecule type" value="Genomic_DNA"/>
</dbReference>
<evidence type="ECO:0000259" key="1">
    <source>
        <dbReference type="Pfam" id="PF13588"/>
    </source>
</evidence>
<feature type="domain" description="AAA" evidence="2">
    <location>
        <begin position="219"/>
        <end position="397"/>
    </location>
</feature>